<feature type="compositionally biased region" description="Polar residues" evidence="1">
    <location>
        <begin position="1"/>
        <end position="18"/>
    </location>
</feature>
<name>A0A9K3L4Q9_9STRA</name>
<organism evidence="2 3">
    <name type="scientific">Nitzschia inconspicua</name>
    <dbReference type="NCBI Taxonomy" id="303405"/>
    <lineage>
        <taxon>Eukaryota</taxon>
        <taxon>Sar</taxon>
        <taxon>Stramenopiles</taxon>
        <taxon>Ochrophyta</taxon>
        <taxon>Bacillariophyta</taxon>
        <taxon>Bacillariophyceae</taxon>
        <taxon>Bacillariophycidae</taxon>
        <taxon>Bacillariales</taxon>
        <taxon>Bacillariaceae</taxon>
        <taxon>Nitzschia</taxon>
    </lineage>
</organism>
<keyword evidence="3" id="KW-1185">Reference proteome</keyword>
<protein>
    <submittedName>
        <fullName evidence="2">Uncharacterized protein</fullName>
    </submittedName>
</protein>
<dbReference type="EMBL" id="JAGRRH010000016">
    <property type="protein sequence ID" value="KAG7355314.1"/>
    <property type="molecule type" value="Genomic_DNA"/>
</dbReference>
<accession>A0A9K3L4Q9</accession>
<proteinExistence type="predicted"/>
<feature type="region of interest" description="Disordered" evidence="1">
    <location>
        <begin position="1"/>
        <end position="30"/>
    </location>
</feature>
<dbReference type="AlphaFoldDB" id="A0A9K3L4Q9"/>
<comment type="caution">
    <text evidence="2">The sequence shown here is derived from an EMBL/GenBank/DDBJ whole genome shotgun (WGS) entry which is preliminary data.</text>
</comment>
<dbReference type="Proteomes" id="UP000693970">
    <property type="component" value="Unassembled WGS sequence"/>
</dbReference>
<evidence type="ECO:0000313" key="3">
    <source>
        <dbReference type="Proteomes" id="UP000693970"/>
    </source>
</evidence>
<reference evidence="2" key="1">
    <citation type="journal article" date="2021" name="Sci. Rep.">
        <title>Diploid genomic architecture of Nitzschia inconspicua, an elite biomass production diatom.</title>
        <authorList>
            <person name="Oliver A."/>
            <person name="Podell S."/>
            <person name="Pinowska A."/>
            <person name="Traller J.C."/>
            <person name="Smith S.R."/>
            <person name="McClure R."/>
            <person name="Beliaev A."/>
            <person name="Bohutskyi P."/>
            <person name="Hill E.A."/>
            <person name="Rabines A."/>
            <person name="Zheng H."/>
            <person name="Allen L.Z."/>
            <person name="Kuo A."/>
            <person name="Grigoriev I.V."/>
            <person name="Allen A.E."/>
            <person name="Hazlebeck D."/>
            <person name="Allen E.E."/>
        </authorList>
    </citation>
    <scope>NUCLEOTIDE SEQUENCE</scope>
    <source>
        <strain evidence="2">Hildebrandi</strain>
    </source>
</reference>
<evidence type="ECO:0000313" key="2">
    <source>
        <dbReference type="EMBL" id="KAG7355314.1"/>
    </source>
</evidence>
<evidence type="ECO:0000256" key="1">
    <source>
        <dbReference type="SAM" id="MobiDB-lite"/>
    </source>
</evidence>
<gene>
    <name evidence="2" type="ORF">IV203_004670</name>
</gene>
<reference evidence="2" key="2">
    <citation type="submission" date="2021-04" db="EMBL/GenBank/DDBJ databases">
        <authorList>
            <person name="Podell S."/>
        </authorList>
    </citation>
    <scope>NUCLEOTIDE SEQUENCE</scope>
    <source>
        <strain evidence="2">Hildebrandi</strain>
    </source>
</reference>
<sequence>MAMTTSSTSTEHVIHSSTQQRQQQQKQRRSNNEIMEINENVNLTEPGRLLLLDIVANATSVVSKVLVENCGICTVYCDQQVQYEEWVQHQVNVSTSSSINHVFSQRILNLNTTAGAYHNCRDDDIKQYQEFLFDEESVLESVASRDAGEEHS</sequence>